<dbReference type="PIRSF" id="PIRSF018266">
    <property type="entry name" value="FecR"/>
    <property type="match status" value="1"/>
</dbReference>
<dbReference type="Gene3D" id="3.55.50.30">
    <property type="match status" value="1"/>
</dbReference>
<keyword evidence="2" id="KW-0472">Membrane</keyword>
<feature type="domain" description="FecR protein" evidence="1">
    <location>
        <begin position="116"/>
        <end position="201"/>
    </location>
</feature>
<dbReference type="EMBL" id="JAVDRD010000004">
    <property type="protein sequence ID" value="MDR6511143.1"/>
    <property type="molecule type" value="Genomic_DNA"/>
</dbReference>
<protein>
    <submittedName>
        <fullName evidence="2">Transmembrane sensor</fullName>
    </submittedName>
</protein>
<reference evidence="2 3" key="1">
    <citation type="submission" date="2023-07" db="EMBL/GenBank/DDBJ databases">
        <title>Sorghum-associated microbial communities from plants grown in Nebraska, USA.</title>
        <authorList>
            <person name="Schachtman D."/>
        </authorList>
    </citation>
    <scope>NUCLEOTIDE SEQUENCE [LARGE SCALE GENOMIC DNA]</scope>
    <source>
        <strain evidence="2 3">DS1027</strain>
    </source>
</reference>
<dbReference type="InterPro" id="IPR011051">
    <property type="entry name" value="RmlC_Cupin_sf"/>
</dbReference>
<evidence type="ECO:0000259" key="1">
    <source>
        <dbReference type="Pfam" id="PF04773"/>
    </source>
</evidence>
<name>A0ABU1MLC5_9SPHN</name>
<dbReference type="Gene3D" id="2.60.120.1440">
    <property type="match status" value="1"/>
</dbReference>
<comment type="caution">
    <text evidence="2">The sequence shown here is derived from an EMBL/GenBank/DDBJ whole genome shotgun (WGS) entry which is preliminary data.</text>
</comment>
<evidence type="ECO:0000313" key="2">
    <source>
        <dbReference type="EMBL" id="MDR6511143.1"/>
    </source>
</evidence>
<dbReference type="RefSeq" id="WP_309805095.1">
    <property type="nucleotide sequence ID" value="NZ_JAVDRD010000004.1"/>
</dbReference>
<organism evidence="2 3">
    <name type="scientific">Novosphingobium capsulatum</name>
    <dbReference type="NCBI Taxonomy" id="13688"/>
    <lineage>
        <taxon>Bacteria</taxon>
        <taxon>Pseudomonadati</taxon>
        <taxon>Pseudomonadota</taxon>
        <taxon>Alphaproteobacteria</taxon>
        <taxon>Sphingomonadales</taxon>
        <taxon>Sphingomonadaceae</taxon>
        <taxon>Novosphingobium</taxon>
    </lineage>
</organism>
<keyword evidence="3" id="KW-1185">Reference proteome</keyword>
<dbReference type="SUPFAM" id="SSF51182">
    <property type="entry name" value="RmlC-like cupins"/>
    <property type="match status" value="1"/>
</dbReference>
<dbReference type="InterPro" id="IPR012373">
    <property type="entry name" value="Ferrdict_sens_TM"/>
</dbReference>
<dbReference type="Pfam" id="PF04773">
    <property type="entry name" value="FecR"/>
    <property type="match status" value="1"/>
</dbReference>
<accession>A0ABU1MLC5</accession>
<keyword evidence="2" id="KW-0812">Transmembrane</keyword>
<dbReference type="Proteomes" id="UP001184150">
    <property type="component" value="Unassembled WGS sequence"/>
</dbReference>
<dbReference type="InterPro" id="IPR006860">
    <property type="entry name" value="FecR"/>
</dbReference>
<sequence>MTAPNLHDSPILAEAARWMERARNGSEEDRRAFRAWLRERPEHVAAMDLVERAWRETPRAAASRGLRPRARLAEPAAARGAGRWRVAGPLLGAACAALAAVAAWTLTVHEQHLAAPADRTASFALADGSRVWLTPGSAVTMRATLLGRSVALDGEGTFDVKHERRPFAVTAGDVRVVDRGTLFSVARRAGQTAVILARGAIDIEDSRSGALIATPHPGQQVSLAGDTATIAAIDADAALAWRDGRLVVQDLPLAAVMARFSQLSGVPIALRDPAMGDLRVYGTYRLGDVAQFLDAVGALYPVAWRRTERGYEVFRR</sequence>
<evidence type="ECO:0000313" key="3">
    <source>
        <dbReference type="Proteomes" id="UP001184150"/>
    </source>
</evidence>
<dbReference type="PANTHER" id="PTHR30273:SF2">
    <property type="entry name" value="PROTEIN FECR"/>
    <property type="match status" value="1"/>
</dbReference>
<proteinExistence type="predicted"/>
<dbReference type="PANTHER" id="PTHR30273">
    <property type="entry name" value="PERIPLASMIC SIGNAL SENSOR AND SIGMA FACTOR ACTIVATOR FECR-RELATED"/>
    <property type="match status" value="1"/>
</dbReference>
<gene>
    <name evidence="2" type="ORF">J2792_002015</name>
</gene>